<proteinExistence type="inferred from homology"/>
<keyword evidence="3" id="KW-0732">Signal</keyword>
<dbReference type="InterPro" id="IPR038404">
    <property type="entry name" value="TRAP_DctP_sf"/>
</dbReference>
<keyword evidence="2" id="KW-0813">Transport</keyword>
<dbReference type="Pfam" id="PF03480">
    <property type="entry name" value="DctP"/>
    <property type="match status" value="1"/>
</dbReference>
<sequence>MQDGITETNHQTLAYLLVTSAAWLQGLRPDVREEFLTIVSEVTAVANEKVAETEARNRQRLVDAGVRIRVLSPAQRKAWTDRMKPVWTRFEGEIGKDFIDAAVAANADPNTLGL</sequence>
<dbReference type="Proteomes" id="UP000190135">
    <property type="component" value="Unassembled WGS sequence"/>
</dbReference>
<name>A0A1T4MU86_9HYPH</name>
<evidence type="ECO:0000256" key="1">
    <source>
        <dbReference type="ARBA" id="ARBA00009023"/>
    </source>
</evidence>
<evidence type="ECO:0000256" key="3">
    <source>
        <dbReference type="ARBA" id="ARBA00022729"/>
    </source>
</evidence>
<comment type="similarity">
    <text evidence="1">Belongs to the bacterial solute-binding protein 7 family.</text>
</comment>
<dbReference type="AlphaFoldDB" id="A0A1T4MU86"/>
<dbReference type="GO" id="GO:0015740">
    <property type="term" value="P:C4-dicarboxylate transport"/>
    <property type="evidence" value="ECO:0007669"/>
    <property type="project" value="TreeGrafter"/>
</dbReference>
<evidence type="ECO:0000313" key="4">
    <source>
        <dbReference type="EMBL" id="SJZ70335.1"/>
    </source>
</evidence>
<reference evidence="4 5" key="1">
    <citation type="submission" date="2017-02" db="EMBL/GenBank/DDBJ databases">
        <authorList>
            <person name="Peterson S.W."/>
        </authorList>
    </citation>
    <scope>NUCLEOTIDE SEQUENCE [LARGE SCALE GENOMIC DNA]</scope>
    <source>
        <strain evidence="4 5">USBA 369</strain>
    </source>
</reference>
<evidence type="ECO:0000256" key="2">
    <source>
        <dbReference type="ARBA" id="ARBA00022448"/>
    </source>
</evidence>
<evidence type="ECO:0000313" key="5">
    <source>
        <dbReference type="Proteomes" id="UP000190135"/>
    </source>
</evidence>
<dbReference type="STRING" id="1365950.SAMN05428963_102287"/>
<dbReference type="Gene3D" id="3.40.190.170">
    <property type="entry name" value="Bacterial extracellular solute-binding protein, family 7"/>
    <property type="match status" value="1"/>
</dbReference>
<organism evidence="4 5">
    <name type="scientific">Consotaella salsifontis</name>
    <dbReference type="NCBI Taxonomy" id="1365950"/>
    <lineage>
        <taxon>Bacteria</taxon>
        <taxon>Pseudomonadati</taxon>
        <taxon>Pseudomonadota</taxon>
        <taxon>Alphaproteobacteria</taxon>
        <taxon>Hyphomicrobiales</taxon>
        <taxon>Aurantimonadaceae</taxon>
        <taxon>Consotaella</taxon>
    </lineage>
</organism>
<dbReference type="PANTHER" id="PTHR33376:SF7">
    <property type="entry name" value="C4-DICARBOXYLATE-BINDING PROTEIN DCTB"/>
    <property type="match status" value="1"/>
</dbReference>
<dbReference type="EMBL" id="FUXL01000002">
    <property type="protein sequence ID" value="SJZ70335.1"/>
    <property type="molecule type" value="Genomic_DNA"/>
</dbReference>
<gene>
    <name evidence="4" type="ORF">SAMN05428963_102287</name>
</gene>
<dbReference type="GO" id="GO:0055085">
    <property type="term" value="P:transmembrane transport"/>
    <property type="evidence" value="ECO:0007669"/>
    <property type="project" value="InterPro"/>
</dbReference>
<accession>A0A1T4MU86</accession>
<dbReference type="InterPro" id="IPR018389">
    <property type="entry name" value="DctP_fam"/>
</dbReference>
<keyword evidence="5" id="KW-1185">Reference proteome</keyword>
<dbReference type="PANTHER" id="PTHR33376">
    <property type="match status" value="1"/>
</dbReference>
<protein>
    <submittedName>
        <fullName evidence="4">C4-dicarboxylate-binding protein DctP</fullName>
    </submittedName>
</protein>